<feature type="compositionally biased region" description="Basic residues" evidence="1">
    <location>
        <begin position="50"/>
        <end position="59"/>
    </location>
</feature>
<name>A0A433SM54_ELYCH</name>
<evidence type="ECO:0000256" key="1">
    <source>
        <dbReference type="SAM" id="MobiDB-lite"/>
    </source>
</evidence>
<evidence type="ECO:0000313" key="3">
    <source>
        <dbReference type="EMBL" id="RUS70232.1"/>
    </source>
</evidence>
<accession>A0A433SM54</accession>
<dbReference type="PANTHER" id="PTHR10773">
    <property type="entry name" value="DNA-DIRECTED RNA POLYMERASES I, II, AND III SUBUNIT RPABC2"/>
    <property type="match status" value="1"/>
</dbReference>
<evidence type="ECO:0000259" key="2">
    <source>
        <dbReference type="Pfam" id="PF25273"/>
    </source>
</evidence>
<dbReference type="PANTHER" id="PTHR10773:SF19">
    <property type="match status" value="1"/>
</dbReference>
<feature type="region of interest" description="Disordered" evidence="1">
    <location>
        <begin position="466"/>
        <end position="486"/>
    </location>
</feature>
<reference evidence="3 4" key="1">
    <citation type="submission" date="2019-01" db="EMBL/GenBank/DDBJ databases">
        <title>A draft genome assembly of the solar-powered sea slug Elysia chlorotica.</title>
        <authorList>
            <person name="Cai H."/>
            <person name="Li Q."/>
            <person name="Fang X."/>
            <person name="Li J."/>
            <person name="Curtis N.E."/>
            <person name="Altenburger A."/>
            <person name="Shibata T."/>
            <person name="Feng M."/>
            <person name="Maeda T."/>
            <person name="Schwartz J.A."/>
            <person name="Shigenobu S."/>
            <person name="Lundholm N."/>
            <person name="Nishiyama T."/>
            <person name="Yang H."/>
            <person name="Hasebe M."/>
            <person name="Li S."/>
            <person name="Pierce S.K."/>
            <person name="Wang J."/>
        </authorList>
    </citation>
    <scope>NUCLEOTIDE SEQUENCE [LARGE SCALE GENOMIC DNA]</scope>
    <source>
        <strain evidence="3">EC2010</strain>
        <tissue evidence="3">Whole organism of an adult</tissue>
    </source>
</reference>
<organism evidence="3 4">
    <name type="scientific">Elysia chlorotica</name>
    <name type="common">Eastern emerald elysia</name>
    <name type="synonym">Sea slug</name>
    <dbReference type="NCBI Taxonomy" id="188477"/>
    <lineage>
        <taxon>Eukaryota</taxon>
        <taxon>Metazoa</taxon>
        <taxon>Spiralia</taxon>
        <taxon>Lophotrochozoa</taxon>
        <taxon>Mollusca</taxon>
        <taxon>Gastropoda</taxon>
        <taxon>Heterobranchia</taxon>
        <taxon>Euthyneura</taxon>
        <taxon>Panpulmonata</taxon>
        <taxon>Sacoglossa</taxon>
        <taxon>Placobranchoidea</taxon>
        <taxon>Plakobranchidae</taxon>
        <taxon>Elysia</taxon>
    </lineage>
</organism>
<comment type="caution">
    <text evidence="3">The sequence shown here is derived from an EMBL/GenBank/DDBJ whole genome shotgun (WGS) entry which is preliminary data.</text>
</comment>
<dbReference type="STRING" id="188477.A0A433SM54"/>
<evidence type="ECO:0000313" key="4">
    <source>
        <dbReference type="Proteomes" id="UP000271974"/>
    </source>
</evidence>
<dbReference type="AlphaFoldDB" id="A0A433SM54"/>
<gene>
    <name evidence="3" type="ORF">EGW08_022003</name>
</gene>
<dbReference type="OrthoDB" id="6161632at2759"/>
<keyword evidence="4" id="KW-1185">Reference proteome</keyword>
<proteinExistence type="predicted"/>
<sequence>MEHMETQLTKDPTNQELQKKILDIRKEIEIRMVGEIRGAQIRSGFPPKDRRGKHFNRPHRVSDERHERIRSQISSFRGRLSHYSRHKSRKLYLPAELNIMKMFALYEQQYGDGVSYDTYRQIFNGDFNISFGYPRTDTCAICDEFFAGLTNINKELDASPEDANLLRQKAEIVAHRELHQRKSETFYERKRNAKVKAKRLETMRAVAFDFQKELYCPSKTSNDVYYKRQLSDHSFNVHDLGSDYVDFYCYDETIGKKGSDAVASMLSKYVMEVVPETVKEIEFFCDSCCGQNKNYTIFRFFYFLVHCRNRFDKIKVMFPERGHSYMECDRDFSIVNTKSEVELPQEWFRVIREARKSLSPYAVYEMGLCDFKDFTGFLKLRHPFPNSTFFFSALDSGPGSTLSGFEKDLAETKQSLAETKQSLSETKQILSETKQSLSETKKAKYKDLQVLKKFCSPTTHQYYEQLPHDGCTPDALHEKSGGSDTD</sequence>
<protein>
    <recommendedName>
        <fullName evidence="2">DUF7869 domain-containing protein</fullName>
    </recommendedName>
</protein>
<dbReference type="InterPro" id="IPR057191">
    <property type="entry name" value="DUF7869"/>
</dbReference>
<dbReference type="EMBL" id="RQTK01001455">
    <property type="protein sequence ID" value="RUS70232.1"/>
    <property type="molecule type" value="Genomic_DNA"/>
</dbReference>
<dbReference type="Pfam" id="PF25273">
    <property type="entry name" value="DUF7869"/>
    <property type="match status" value="1"/>
</dbReference>
<dbReference type="Proteomes" id="UP000271974">
    <property type="component" value="Unassembled WGS sequence"/>
</dbReference>
<feature type="domain" description="DUF7869" evidence="2">
    <location>
        <begin position="256"/>
        <end position="339"/>
    </location>
</feature>
<feature type="compositionally biased region" description="Basic and acidic residues" evidence="1">
    <location>
        <begin position="475"/>
        <end position="486"/>
    </location>
</feature>
<feature type="region of interest" description="Disordered" evidence="1">
    <location>
        <begin position="42"/>
        <end position="63"/>
    </location>
</feature>